<evidence type="ECO:0000256" key="1">
    <source>
        <dbReference type="ARBA" id="ARBA00006817"/>
    </source>
</evidence>
<organism evidence="3 4">
    <name type="scientific">Chryseolinea lacunae</name>
    <dbReference type="NCBI Taxonomy" id="2801331"/>
    <lineage>
        <taxon>Bacteria</taxon>
        <taxon>Pseudomonadati</taxon>
        <taxon>Bacteroidota</taxon>
        <taxon>Cytophagia</taxon>
        <taxon>Cytophagales</taxon>
        <taxon>Fulvivirgaceae</taxon>
        <taxon>Chryseolinea</taxon>
    </lineage>
</organism>
<comment type="similarity">
    <text evidence="1">Belongs to the AHA1 family.</text>
</comment>
<dbReference type="SUPFAM" id="SSF55961">
    <property type="entry name" value="Bet v1-like"/>
    <property type="match status" value="1"/>
</dbReference>
<dbReference type="Gene3D" id="3.30.530.20">
    <property type="match status" value="1"/>
</dbReference>
<gene>
    <name evidence="3" type="ORF">JI741_05215</name>
</gene>
<comment type="caution">
    <text evidence="3">The sequence shown here is derived from an EMBL/GenBank/DDBJ whole genome shotgun (WGS) entry which is preliminary data.</text>
</comment>
<evidence type="ECO:0000313" key="3">
    <source>
        <dbReference type="EMBL" id="MBL0740605.1"/>
    </source>
</evidence>
<dbReference type="CDD" id="cd08897">
    <property type="entry name" value="SRPBCC_CalC_Aha1-like_4"/>
    <property type="match status" value="1"/>
</dbReference>
<dbReference type="InterPro" id="IPR013538">
    <property type="entry name" value="ASHA1/2-like_C"/>
</dbReference>
<dbReference type="InterPro" id="IPR023393">
    <property type="entry name" value="START-like_dom_sf"/>
</dbReference>
<name>A0ABS1KMB1_9BACT</name>
<evidence type="ECO:0000313" key="4">
    <source>
        <dbReference type="Proteomes" id="UP000613030"/>
    </source>
</evidence>
<proteinExistence type="inferred from homology"/>
<dbReference type="EMBL" id="JAERRB010000001">
    <property type="protein sequence ID" value="MBL0740605.1"/>
    <property type="molecule type" value="Genomic_DNA"/>
</dbReference>
<reference evidence="3 4" key="1">
    <citation type="submission" date="2021-01" db="EMBL/GenBank/DDBJ databases">
        <title>Chryseolinea sp. Jin1 Genome sequencing and assembly.</title>
        <authorList>
            <person name="Kim I."/>
        </authorList>
    </citation>
    <scope>NUCLEOTIDE SEQUENCE [LARGE SCALE GENOMIC DNA]</scope>
    <source>
        <strain evidence="3 4">Jin1</strain>
    </source>
</reference>
<dbReference type="Proteomes" id="UP000613030">
    <property type="component" value="Unassembled WGS sequence"/>
</dbReference>
<protein>
    <submittedName>
        <fullName evidence="3">SRPBCC family protein</fullName>
    </submittedName>
</protein>
<sequence length="138" mass="15650">MNTVKISVQANILADTKKVWDYYTNPKHITKWNFASPDWQCPKAENDLRVGGKYSARMEAKDGSWGFDFEATYSEVTDQKSFTYVLGDGRVATVEFKPQGNGTNVIVTFDAETENSEEMQRGGWQAILDNFKKYAEAN</sequence>
<evidence type="ECO:0000259" key="2">
    <source>
        <dbReference type="Pfam" id="PF08327"/>
    </source>
</evidence>
<dbReference type="RefSeq" id="WP_202007931.1">
    <property type="nucleotide sequence ID" value="NZ_JAERRB010000001.1"/>
</dbReference>
<keyword evidence="4" id="KW-1185">Reference proteome</keyword>
<dbReference type="Pfam" id="PF08327">
    <property type="entry name" value="AHSA1"/>
    <property type="match status" value="1"/>
</dbReference>
<accession>A0ABS1KMB1</accession>
<feature type="domain" description="Activator of Hsp90 ATPase homologue 1/2-like C-terminal" evidence="2">
    <location>
        <begin position="16"/>
        <end position="136"/>
    </location>
</feature>